<comment type="cofactor">
    <cofactor evidence="10">
        <name>Zn(2+)</name>
        <dbReference type="ChEBI" id="CHEBI:29105"/>
    </cofactor>
</comment>
<comment type="similarity">
    <text evidence="7">Belongs to the gmhB family.</text>
</comment>
<evidence type="ECO:0000256" key="8">
    <source>
        <dbReference type="PIRSR" id="PIRSR004682-1"/>
    </source>
</evidence>
<keyword evidence="2 7" id="KW-0963">Cytoplasm</keyword>
<keyword evidence="10" id="KW-0862">Zinc</keyword>
<dbReference type="CDD" id="cd07503">
    <property type="entry name" value="HAD_HisB-N"/>
    <property type="match status" value="1"/>
</dbReference>
<dbReference type="PIRSF" id="PIRSF004682">
    <property type="entry name" value="GmhB"/>
    <property type="match status" value="1"/>
</dbReference>
<dbReference type="OrthoDB" id="9801899at2"/>
<dbReference type="NCBIfam" id="TIGR01656">
    <property type="entry name" value="Histidinol-ppas"/>
    <property type="match status" value="1"/>
</dbReference>
<dbReference type="GO" id="GO:0016791">
    <property type="term" value="F:phosphatase activity"/>
    <property type="evidence" value="ECO:0007669"/>
    <property type="project" value="InterPro"/>
</dbReference>
<dbReference type="InterPro" id="IPR006549">
    <property type="entry name" value="HAD-SF_hydro_IIIA"/>
</dbReference>
<dbReference type="InterPro" id="IPR036412">
    <property type="entry name" value="HAD-like_sf"/>
</dbReference>
<name>A0A364K3W0_9BACL</name>
<sequence>MNKAVFLDRDGVINEVQTKRVKFVNHPSDLYIINGVPEAIAKIRELGYMTFIVTNQGGVGLGYISEKMLDKIHKRLKRELLKLNASAVINDIAVCIHRPNEGCNCRKPNSGMILNLAEKFAINLSESYMIGDMETDVMAGKKVGCKTVFIGETNNTQADYICPDLRTFARLL</sequence>
<evidence type="ECO:0000256" key="5">
    <source>
        <dbReference type="ARBA" id="ARBA00023277"/>
    </source>
</evidence>
<dbReference type="Gene3D" id="3.40.50.1000">
    <property type="entry name" value="HAD superfamily/HAD-like"/>
    <property type="match status" value="1"/>
</dbReference>
<reference evidence="11 12" key="2">
    <citation type="submission" date="2018-06" db="EMBL/GenBank/DDBJ databases">
        <authorList>
            <person name="Zhirakovskaya E."/>
        </authorList>
    </citation>
    <scope>NUCLEOTIDE SEQUENCE [LARGE SCALE GENOMIC DNA]</scope>
    <source>
        <strain evidence="11 12">FBKL4.011</strain>
    </source>
</reference>
<dbReference type="PANTHER" id="PTHR42891">
    <property type="entry name" value="D-GLYCERO-BETA-D-MANNO-HEPTOSE-1,7-BISPHOSPHATE 7-PHOSPHATASE"/>
    <property type="match status" value="1"/>
</dbReference>
<organism evidence="11 12">
    <name type="scientific">Thermoflavimicrobium daqui</name>
    <dbReference type="NCBI Taxonomy" id="2137476"/>
    <lineage>
        <taxon>Bacteria</taxon>
        <taxon>Bacillati</taxon>
        <taxon>Bacillota</taxon>
        <taxon>Bacilli</taxon>
        <taxon>Bacillales</taxon>
        <taxon>Thermoactinomycetaceae</taxon>
        <taxon>Thermoflavimicrobium</taxon>
    </lineage>
</organism>
<feature type="site" description="Stabilizes the phosphoryl group" evidence="9">
    <location>
        <position position="54"/>
    </location>
</feature>
<evidence type="ECO:0000256" key="10">
    <source>
        <dbReference type="PIRSR" id="PIRSR004682-4"/>
    </source>
</evidence>
<dbReference type="GO" id="GO:0005975">
    <property type="term" value="P:carbohydrate metabolic process"/>
    <property type="evidence" value="ECO:0007669"/>
    <property type="project" value="InterPro"/>
</dbReference>
<feature type="binding site" evidence="10">
    <location>
        <position position="132"/>
    </location>
    <ligand>
        <name>Mg(2+)</name>
        <dbReference type="ChEBI" id="CHEBI:18420"/>
    </ligand>
</feature>
<dbReference type="EC" id="3.1.3.-" evidence="7"/>
<evidence type="ECO:0000256" key="6">
    <source>
        <dbReference type="ARBA" id="ARBA00031828"/>
    </source>
</evidence>
<evidence type="ECO:0000313" key="12">
    <source>
        <dbReference type="Proteomes" id="UP000251213"/>
    </source>
</evidence>
<evidence type="ECO:0000313" key="11">
    <source>
        <dbReference type="EMBL" id="RAL24064.1"/>
    </source>
</evidence>
<dbReference type="InterPro" id="IPR006543">
    <property type="entry name" value="Histidinol-phos"/>
</dbReference>
<keyword evidence="10" id="KW-0460">Magnesium</keyword>
<gene>
    <name evidence="11" type="ORF">DL897_10220</name>
</gene>
<keyword evidence="3 10" id="KW-0479">Metal-binding</keyword>
<evidence type="ECO:0000256" key="9">
    <source>
        <dbReference type="PIRSR" id="PIRSR004682-3"/>
    </source>
</evidence>
<dbReference type="AlphaFoldDB" id="A0A364K3W0"/>
<feature type="binding site" evidence="10">
    <location>
        <position position="97"/>
    </location>
    <ligand>
        <name>Zn(2+)</name>
        <dbReference type="ChEBI" id="CHEBI:29105"/>
    </ligand>
</feature>
<comment type="cofactor">
    <cofactor evidence="10">
        <name>Mg(2+)</name>
        <dbReference type="ChEBI" id="CHEBI:18420"/>
    </cofactor>
</comment>
<dbReference type="Proteomes" id="UP000251213">
    <property type="component" value="Unassembled WGS sequence"/>
</dbReference>
<evidence type="ECO:0000256" key="4">
    <source>
        <dbReference type="ARBA" id="ARBA00022801"/>
    </source>
</evidence>
<reference evidence="11 12" key="1">
    <citation type="submission" date="2018-06" db="EMBL/GenBank/DDBJ databases">
        <title>Thermoflavimicrobium daqus sp. nov., a thermophilic microbe isolated from Moutai-flavour Daqu.</title>
        <authorList>
            <person name="Wang X."/>
            <person name="Zhou H."/>
        </authorList>
    </citation>
    <scope>NUCLEOTIDE SEQUENCE [LARGE SCALE GENOMIC DNA]</scope>
    <source>
        <strain evidence="11 12">FBKL4.011</strain>
    </source>
</reference>
<dbReference type="InterPro" id="IPR004446">
    <property type="entry name" value="Heptose_bisP_phosphatase"/>
</dbReference>
<dbReference type="NCBIfam" id="TIGR01662">
    <property type="entry name" value="HAD-SF-IIIA"/>
    <property type="match status" value="1"/>
</dbReference>
<accession>A0A364K3W0</accession>
<dbReference type="SUPFAM" id="SSF56784">
    <property type="entry name" value="HAD-like"/>
    <property type="match status" value="1"/>
</dbReference>
<keyword evidence="12" id="KW-1185">Reference proteome</keyword>
<comment type="caution">
    <text evidence="11">The sequence shown here is derived from an EMBL/GenBank/DDBJ whole genome shotgun (WGS) entry which is preliminary data.</text>
</comment>
<keyword evidence="4 7" id="KW-0378">Hydrolase</keyword>
<keyword evidence="5 7" id="KW-0119">Carbohydrate metabolism</keyword>
<feature type="binding site" evidence="10">
    <location>
        <position position="95"/>
    </location>
    <ligand>
        <name>Zn(2+)</name>
        <dbReference type="ChEBI" id="CHEBI:29105"/>
    </ligand>
</feature>
<dbReference type="GO" id="GO:0046872">
    <property type="term" value="F:metal ion binding"/>
    <property type="evidence" value="ECO:0007669"/>
    <property type="project" value="UniProtKB-KW"/>
</dbReference>
<feature type="active site" description="Proton donor" evidence="8">
    <location>
        <position position="10"/>
    </location>
</feature>
<feature type="binding site" evidence="10">
    <location>
        <position position="8"/>
    </location>
    <ligand>
        <name>Mg(2+)</name>
        <dbReference type="ChEBI" id="CHEBI:18420"/>
    </ligand>
</feature>
<feature type="binding site" evidence="10">
    <location>
        <position position="10"/>
    </location>
    <ligand>
        <name>Mg(2+)</name>
        <dbReference type="ChEBI" id="CHEBI:18420"/>
    </ligand>
</feature>
<comment type="subcellular location">
    <subcellularLocation>
        <location evidence="1 7">Cytoplasm</location>
    </subcellularLocation>
</comment>
<dbReference type="EMBL" id="QJKK01000005">
    <property type="protein sequence ID" value="RAL24064.1"/>
    <property type="molecule type" value="Genomic_DNA"/>
</dbReference>
<proteinExistence type="inferred from homology"/>
<dbReference type="Pfam" id="PF13242">
    <property type="entry name" value="Hydrolase_like"/>
    <property type="match status" value="1"/>
</dbReference>
<protein>
    <recommendedName>
        <fullName evidence="6 7">D,D-heptose 1,7-bisphosphate phosphatase</fullName>
        <ecNumber evidence="7">3.1.3.-</ecNumber>
    </recommendedName>
</protein>
<dbReference type="InterPro" id="IPR023214">
    <property type="entry name" value="HAD_sf"/>
</dbReference>
<evidence type="ECO:0000256" key="3">
    <source>
        <dbReference type="ARBA" id="ARBA00022723"/>
    </source>
</evidence>
<evidence type="ECO:0000256" key="1">
    <source>
        <dbReference type="ARBA" id="ARBA00004496"/>
    </source>
</evidence>
<feature type="site" description="Contributes to substrate recognition" evidence="9">
    <location>
        <position position="106"/>
    </location>
</feature>
<evidence type="ECO:0000256" key="7">
    <source>
        <dbReference type="PIRNR" id="PIRNR004682"/>
    </source>
</evidence>
<feature type="active site" description="Nucleophile" evidence="8">
    <location>
        <position position="8"/>
    </location>
</feature>
<dbReference type="GO" id="GO:0005737">
    <property type="term" value="C:cytoplasm"/>
    <property type="evidence" value="ECO:0007669"/>
    <property type="project" value="UniProtKB-SubCell"/>
</dbReference>
<dbReference type="PANTHER" id="PTHR42891:SF1">
    <property type="entry name" value="D-GLYCERO-BETA-D-MANNO-HEPTOSE-1,7-BISPHOSPHATE 7-PHOSPHATASE"/>
    <property type="match status" value="1"/>
</dbReference>
<feature type="site" description="Stabilizes the phosphoryl group" evidence="9">
    <location>
        <position position="107"/>
    </location>
</feature>
<feature type="binding site" evidence="10">
    <location>
        <position position="105"/>
    </location>
    <ligand>
        <name>Zn(2+)</name>
        <dbReference type="ChEBI" id="CHEBI:29105"/>
    </ligand>
</feature>
<evidence type="ECO:0000256" key="2">
    <source>
        <dbReference type="ARBA" id="ARBA00022490"/>
    </source>
</evidence>
<feature type="binding site" evidence="10">
    <location>
        <position position="103"/>
    </location>
    <ligand>
        <name>Zn(2+)</name>
        <dbReference type="ChEBI" id="CHEBI:29105"/>
    </ligand>
</feature>